<protein>
    <submittedName>
        <fullName evidence="1">Uncharacterized protein</fullName>
    </submittedName>
</protein>
<evidence type="ECO:0000313" key="1">
    <source>
        <dbReference type="EMBL" id="MBB3169478.1"/>
    </source>
</evidence>
<sequence>MSLLKINLKHPLNIQLIFYGILPHAKPYAAPKNKKSQPDKPSWDAVYHRLSRDFSAR</sequence>
<evidence type="ECO:0000313" key="2">
    <source>
        <dbReference type="Proteomes" id="UP000559987"/>
    </source>
</evidence>
<reference evidence="1 2" key="1">
    <citation type="submission" date="2020-08" db="EMBL/GenBank/DDBJ databases">
        <title>Genomic Encyclopedia of Type Strains, Phase III (KMG-III): the genomes of soil and plant-associated and newly described type strains.</title>
        <authorList>
            <person name="Whitman W."/>
        </authorList>
    </citation>
    <scope>NUCLEOTIDE SEQUENCE [LARGE SCALE GENOMIC DNA]</scope>
    <source>
        <strain evidence="1 2">CECT 8571</strain>
    </source>
</reference>
<comment type="caution">
    <text evidence="1">The sequence shown here is derived from an EMBL/GenBank/DDBJ whole genome shotgun (WGS) entry which is preliminary data.</text>
</comment>
<organism evidence="1 2">
    <name type="scientific">Simiduia aestuariiviva</name>
    <dbReference type="NCBI Taxonomy" id="1510459"/>
    <lineage>
        <taxon>Bacteria</taxon>
        <taxon>Pseudomonadati</taxon>
        <taxon>Pseudomonadota</taxon>
        <taxon>Gammaproteobacteria</taxon>
        <taxon>Cellvibrionales</taxon>
        <taxon>Cellvibrionaceae</taxon>
        <taxon>Simiduia</taxon>
    </lineage>
</organism>
<keyword evidence="2" id="KW-1185">Reference proteome</keyword>
<dbReference type="AlphaFoldDB" id="A0A839UVI3"/>
<dbReference type="EMBL" id="JACHXZ010000004">
    <property type="protein sequence ID" value="MBB3169478.1"/>
    <property type="molecule type" value="Genomic_DNA"/>
</dbReference>
<dbReference type="RefSeq" id="WP_183910986.1">
    <property type="nucleotide sequence ID" value="NZ_JACHXZ010000004.1"/>
</dbReference>
<dbReference type="Proteomes" id="UP000559987">
    <property type="component" value="Unassembled WGS sequence"/>
</dbReference>
<proteinExistence type="predicted"/>
<gene>
    <name evidence="1" type="ORF">FHS30_002691</name>
</gene>
<accession>A0A839UVI3</accession>
<name>A0A839UVI3_9GAMM</name>